<dbReference type="InterPro" id="IPR032816">
    <property type="entry name" value="VTT_dom"/>
</dbReference>
<feature type="transmembrane region" description="Helical" evidence="1">
    <location>
        <begin position="85"/>
        <end position="105"/>
    </location>
</feature>
<dbReference type="PANTHER" id="PTHR46593:SF1">
    <property type="entry name" value="TRANSMEMBRANE PROTEIN 64"/>
    <property type="match status" value="1"/>
</dbReference>
<feature type="transmembrane region" description="Helical" evidence="1">
    <location>
        <begin position="111"/>
        <end position="133"/>
    </location>
</feature>
<evidence type="ECO:0000313" key="6">
    <source>
        <dbReference type="Proteomes" id="UP001372834"/>
    </source>
</evidence>
<proteinExistence type="predicted"/>
<keyword evidence="5" id="KW-1185">Reference proteome</keyword>
<dbReference type="AlphaFoldDB" id="A0AAN8Q2X0"/>
<feature type="domain" description="VTT" evidence="2">
    <location>
        <begin position="102"/>
        <end position="218"/>
    </location>
</feature>
<dbReference type="EMBL" id="JAWJWE010000007">
    <property type="protein sequence ID" value="KAK6632785.1"/>
    <property type="molecule type" value="Genomic_DNA"/>
</dbReference>
<accession>A0AAN8Q2X0</accession>
<evidence type="ECO:0000313" key="5">
    <source>
        <dbReference type="Proteomes" id="UP001359485"/>
    </source>
</evidence>
<feature type="transmembrane region" description="Helical" evidence="1">
    <location>
        <begin position="237"/>
        <end position="255"/>
    </location>
</feature>
<dbReference type="Proteomes" id="UP001372834">
    <property type="component" value="Unassembled WGS sequence"/>
</dbReference>
<reference evidence="4 6" key="1">
    <citation type="submission" date="2023-10" db="EMBL/GenBank/DDBJ databases">
        <title>Genomes of two closely related lineages of the louse Polyplax serrata with different host specificities.</title>
        <authorList>
            <person name="Martinu J."/>
            <person name="Tarabai H."/>
            <person name="Stefka J."/>
            <person name="Hypsa V."/>
        </authorList>
    </citation>
    <scope>NUCLEOTIDE SEQUENCE [LARGE SCALE GENOMIC DNA]</scope>
    <source>
        <strain evidence="3">98ZLc_SE</strain>
        <strain evidence="4">HR10_N</strain>
    </source>
</reference>
<keyword evidence="1" id="KW-1133">Transmembrane helix</keyword>
<dbReference type="PANTHER" id="PTHR46593">
    <property type="entry name" value="TRANSMEMBRANE PROTEIN 64"/>
    <property type="match status" value="1"/>
</dbReference>
<dbReference type="GO" id="GO:0051480">
    <property type="term" value="P:regulation of cytosolic calcium ion concentration"/>
    <property type="evidence" value="ECO:0007669"/>
    <property type="project" value="TreeGrafter"/>
</dbReference>
<comment type="caution">
    <text evidence="4">The sequence shown here is derived from an EMBL/GenBank/DDBJ whole genome shotgun (WGS) entry which is preliminary data.</text>
</comment>
<feature type="transmembrane region" description="Helical" evidence="1">
    <location>
        <begin position="47"/>
        <end position="64"/>
    </location>
</feature>
<dbReference type="GO" id="GO:0005783">
    <property type="term" value="C:endoplasmic reticulum"/>
    <property type="evidence" value="ECO:0007669"/>
    <property type="project" value="TreeGrafter"/>
</dbReference>
<protein>
    <recommendedName>
        <fullName evidence="2">VTT domain-containing protein</fullName>
    </recommendedName>
</protein>
<keyword evidence="1" id="KW-0812">Transmembrane</keyword>
<evidence type="ECO:0000313" key="3">
    <source>
        <dbReference type="EMBL" id="KAK6630792.1"/>
    </source>
</evidence>
<evidence type="ECO:0000259" key="2">
    <source>
        <dbReference type="Pfam" id="PF09335"/>
    </source>
</evidence>
<evidence type="ECO:0000256" key="1">
    <source>
        <dbReference type="SAM" id="Phobius"/>
    </source>
</evidence>
<organism evidence="4 6">
    <name type="scientific">Polyplax serrata</name>
    <name type="common">Common mouse louse</name>
    <dbReference type="NCBI Taxonomy" id="468196"/>
    <lineage>
        <taxon>Eukaryota</taxon>
        <taxon>Metazoa</taxon>
        <taxon>Ecdysozoa</taxon>
        <taxon>Arthropoda</taxon>
        <taxon>Hexapoda</taxon>
        <taxon>Insecta</taxon>
        <taxon>Pterygota</taxon>
        <taxon>Neoptera</taxon>
        <taxon>Paraneoptera</taxon>
        <taxon>Psocodea</taxon>
        <taxon>Troctomorpha</taxon>
        <taxon>Phthiraptera</taxon>
        <taxon>Anoplura</taxon>
        <taxon>Polyplacidae</taxon>
        <taxon>Polyplax</taxon>
    </lineage>
</organism>
<dbReference type="InterPro" id="IPR053069">
    <property type="entry name" value="TVP38/TMEM64"/>
</dbReference>
<keyword evidence="1" id="KW-0472">Membrane</keyword>
<gene>
    <name evidence="4" type="ORF">RUM43_013556</name>
    <name evidence="3" type="ORF">RUM44_002961</name>
</gene>
<sequence>MDGVIDSIHGKSKSKDLEYGIPDGKPHPDSLFYKFTKVLSLNSSCNWFWTLSSLLFLMFVMYVCKSYVKALLFWISYQDPVLVNLLFVLLFTLVSFPFLWGYMLLVLSSGYLFGVIHGLIIVILSANTGVAIAHYTIKAFHARYPICKINESDSAQAVLRVISGPQAFKIVMFCRLSPIPFGLQNTVFALSDISPRTCHLATFLGLLPAQCLATYLGSTLRSIEDVLNDYSKATTGILVLSVQIVFGITLLVYVVHKARKELKNALLLQELESSSKDSSLTTITVS</sequence>
<dbReference type="Proteomes" id="UP001359485">
    <property type="component" value="Unassembled WGS sequence"/>
</dbReference>
<evidence type="ECO:0000313" key="4">
    <source>
        <dbReference type="EMBL" id="KAK6632785.1"/>
    </source>
</evidence>
<dbReference type="EMBL" id="JAWJWF010000007">
    <property type="protein sequence ID" value="KAK6630792.1"/>
    <property type="molecule type" value="Genomic_DNA"/>
</dbReference>
<dbReference type="Pfam" id="PF09335">
    <property type="entry name" value="VTT_dom"/>
    <property type="match status" value="1"/>
</dbReference>
<feature type="transmembrane region" description="Helical" evidence="1">
    <location>
        <begin position="198"/>
        <end position="217"/>
    </location>
</feature>
<name>A0AAN8Q2X0_POLSC</name>